<protein>
    <submittedName>
        <fullName evidence="3">Coatomer subunit zeta</fullName>
    </submittedName>
</protein>
<reference evidence="3" key="1">
    <citation type="submission" date="2017-02" db="UniProtKB">
        <authorList>
            <consortium name="WormBaseParasite"/>
        </authorList>
    </citation>
    <scope>IDENTIFICATION</scope>
</reference>
<dbReference type="WBParaSite" id="TCLT_0000166401-mRNA-1">
    <property type="protein sequence ID" value="TCLT_0000166401-mRNA-1"/>
    <property type="gene ID" value="TCLT_0000166401"/>
</dbReference>
<gene>
    <name evidence="1" type="ORF">TCLT_LOCUS1665</name>
</gene>
<proteinExistence type="predicted"/>
<accession>A0A0N5CNB1</accession>
<dbReference type="Proteomes" id="UP000276776">
    <property type="component" value="Unassembled WGS sequence"/>
</dbReference>
<organism evidence="3">
    <name type="scientific">Thelazia callipaeda</name>
    <name type="common">Oriental eyeworm</name>
    <name type="synonym">Parasitic nematode</name>
    <dbReference type="NCBI Taxonomy" id="103827"/>
    <lineage>
        <taxon>Eukaryota</taxon>
        <taxon>Metazoa</taxon>
        <taxon>Ecdysozoa</taxon>
        <taxon>Nematoda</taxon>
        <taxon>Chromadorea</taxon>
        <taxon>Rhabditida</taxon>
        <taxon>Spirurina</taxon>
        <taxon>Spiruromorpha</taxon>
        <taxon>Thelazioidea</taxon>
        <taxon>Thelaziidae</taxon>
        <taxon>Thelazia</taxon>
    </lineage>
</organism>
<evidence type="ECO:0000313" key="1">
    <source>
        <dbReference type="EMBL" id="VDM97225.1"/>
    </source>
</evidence>
<evidence type="ECO:0000313" key="3">
    <source>
        <dbReference type="WBParaSite" id="TCLT_0000166401-mRNA-1"/>
    </source>
</evidence>
<name>A0A0N5CNB1_THECL</name>
<dbReference type="AlphaFoldDB" id="A0A0N5CNB1"/>
<dbReference type="OrthoDB" id="6287170at2759"/>
<dbReference type="PANTHER" id="PTHR39075">
    <property type="entry name" value="FI19908P1"/>
    <property type="match status" value="1"/>
</dbReference>
<evidence type="ECO:0000313" key="2">
    <source>
        <dbReference type="Proteomes" id="UP000276776"/>
    </source>
</evidence>
<sequence length="131" mass="14876">MAHLNEAYLVSSTTMKRTSAISLGRLQFPSLDYDFTLRMFFSESQTGDQFMPLCNDIVLFCFYESKNLLAILIDKTEFNSLLFKLLQIKEDDKAFVKRGLKRIHVSRSGMVVSDGNCIASMDHFGQIVSST</sequence>
<dbReference type="GO" id="GO:0005615">
    <property type="term" value="C:extracellular space"/>
    <property type="evidence" value="ECO:0007669"/>
    <property type="project" value="TreeGrafter"/>
</dbReference>
<reference evidence="1 2" key="2">
    <citation type="submission" date="2018-11" db="EMBL/GenBank/DDBJ databases">
        <authorList>
            <consortium name="Pathogen Informatics"/>
        </authorList>
    </citation>
    <scope>NUCLEOTIDE SEQUENCE [LARGE SCALE GENOMIC DNA]</scope>
</reference>
<keyword evidence="2" id="KW-1185">Reference proteome</keyword>
<dbReference type="OMA" id="NTREMHE"/>
<dbReference type="PANTHER" id="PTHR39075:SF1">
    <property type="entry name" value="FI19908P1"/>
    <property type="match status" value="1"/>
</dbReference>
<dbReference type="EMBL" id="UYYF01000235">
    <property type="protein sequence ID" value="VDM97225.1"/>
    <property type="molecule type" value="Genomic_DNA"/>
</dbReference>